<protein>
    <submittedName>
        <fullName evidence="5">Uncharacterized protein</fullName>
    </submittedName>
</protein>
<dbReference type="Pfam" id="PF16977">
    <property type="entry name" value="ApeC"/>
    <property type="match status" value="1"/>
</dbReference>
<dbReference type="InterPro" id="IPR001304">
    <property type="entry name" value="C-type_lectin-like"/>
</dbReference>
<reference evidence="5 6" key="1">
    <citation type="submission" date="2022-05" db="EMBL/GenBank/DDBJ databases">
        <authorList>
            <consortium name="Genoscope - CEA"/>
            <person name="William W."/>
        </authorList>
    </citation>
    <scope>NUCLEOTIDE SEQUENCE [LARGE SCALE GENOMIC DNA]</scope>
</reference>
<dbReference type="Pfam" id="PF01823">
    <property type="entry name" value="MACPF"/>
    <property type="match status" value="1"/>
</dbReference>
<keyword evidence="2" id="KW-0732">Signal</keyword>
<dbReference type="Pfam" id="PF00059">
    <property type="entry name" value="Lectin_C"/>
    <property type="match status" value="1"/>
</dbReference>
<name>A0ABN8MSF7_9CNID</name>
<feature type="signal peptide" evidence="2">
    <location>
        <begin position="1"/>
        <end position="24"/>
    </location>
</feature>
<dbReference type="PROSITE" id="PS51412">
    <property type="entry name" value="MACPF_2"/>
    <property type="match status" value="1"/>
</dbReference>
<feature type="region of interest" description="Disordered" evidence="1">
    <location>
        <begin position="31"/>
        <end position="50"/>
    </location>
</feature>
<feature type="domain" description="MACPF" evidence="4">
    <location>
        <begin position="47"/>
        <end position="462"/>
    </location>
</feature>
<sequence>MKSLILITPSLLTLMLITRWFSNALPYEESREASGQKEQHDPFPDPAGGFCQRNKNPAGLGFIGVKYDLLRGNPEGKHSLGGVDPGFDKTKRILKLTTDAGENVPIQVCYAERQSCSMSKSTKIFGGTKRYQDKLNVDVSAEEFKMATKKTAQRDENKGQFCGSVASAFLFLHKLTSIYRQNWSCEKIPKSQNSDKATSFSSVVVNIASSLQKVSYAGYSGLFDFSFSLSASKWTAIKNFTHNTKETVYRDCTEICNKGEARYQLKSVENEGWTLTDEFAASVCGLTVKFKKREEKKKYIDFLKYWGTHVVVKVVLGTKKITRFRSSLKEFMSYASENVGSSVSVSGGYGGATGSVSVDVNTFEESEETKKDFGEQQLVYTVGGDSLPEPIQVTLLGIEETLEQKFWSNLGDLQKKKSCKRMSLKKLKKFLRNMKQAIKAYPKEMEVKRAMDNPMELQLSWPSGYFSLFTASKDGTDVCPQGTGFKWRPGSVTDQNHVLIASTNLESIGVGAYVGVKYGFCTKTKEPGSSYFSQVWPSGKYCILRKSSNPGNPSCPKNFEAASVTWNDDWRFMPVPDGYLKYPVKEGTYPDGSFDSDRHLKIEFCCRQDGFVDNGIHLPLENPFILVRVQGFSCQKVCGAQVTDVAVRTAANTPTFEAPNSEINGNVKPFGMVSRQEVELRFCHYKKLEDAKFLRLDLIETPMKARTAERECQSRGGHLASIHSQDENRTIKEMVGSGSMAWIGLKRRTVRNRPWVWTDDTELDFGEWKPDVTDDENYVSISGDNGLWKAKTNDAKLPFVCKVIDNCP</sequence>
<proteinExistence type="predicted"/>
<feature type="compositionally biased region" description="Basic and acidic residues" evidence="1">
    <location>
        <begin position="31"/>
        <end position="43"/>
    </location>
</feature>
<dbReference type="EMBL" id="CALNXK010000001">
    <property type="protein sequence ID" value="CAH3032229.1"/>
    <property type="molecule type" value="Genomic_DNA"/>
</dbReference>
<organism evidence="5 6">
    <name type="scientific">Porites lobata</name>
    <dbReference type="NCBI Taxonomy" id="104759"/>
    <lineage>
        <taxon>Eukaryota</taxon>
        <taxon>Metazoa</taxon>
        <taxon>Cnidaria</taxon>
        <taxon>Anthozoa</taxon>
        <taxon>Hexacorallia</taxon>
        <taxon>Scleractinia</taxon>
        <taxon>Fungiina</taxon>
        <taxon>Poritidae</taxon>
        <taxon>Porites</taxon>
    </lineage>
</organism>
<gene>
    <name evidence="5" type="ORF">PLOB_00000105</name>
</gene>
<comment type="caution">
    <text evidence="5">The sequence shown here is derived from an EMBL/GenBank/DDBJ whole genome shotgun (WGS) entry which is preliminary data.</text>
</comment>
<dbReference type="Gene3D" id="3.10.100.10">
    <property type="entry name" value="Mannose-Binding Protein A, subunit A"/>
    <property type="match status" value="1"/>
</dbReference>
<dbReference type="InterPro" id="IPR020864">
    <property type="entry name" value="MACPF"/>
</dbReference>
<dbReference type="Proteomes" id="UP001159405">
    <property type="component" value="Unassembled WGS sequence"/>
</dbReference>
<dbReference type="SUPFAM" id="SSF56436">
    <property type="entry name" value="C-type lectin-like"/>
    <property type="match status" value="1"/>
</dbReference>
<dbReference type="SMART" id="SM00034">
    <property type="entry name" value="CLECT"/>
    <property type="match status" value="1"/>
</dbReference>
<dbReference type="PANTHER" id="PTHR19324:SF33">
    <property type="entry name" value="MUCIN-5AC"/>
    <property type="match status" value="1"/>
</dbReference>
<dbReference type="InterPro" id="IPR031569">
    <property type="entry name" value="ApeC"/>
</dbReference>
<dbReference type="InterPro" id="IPR016186">
    <property type="entry name" value="C-type_lectin-like/link_sf"/>
</dbReference>
<keyword evidence="6" id="KW-1185">Reference proteome</keyword>
<evidence type="ECO:0000313" key="6">
    <source>
        <dbReference type="Proteomes" id="UP001159405"/>
    </source>
</evidence>
<evidence type="ECO:0000256" key="1">
    <source>
        <dbReference type="SAM" id="MobiDB-lite"/>
    </source>
</evidence>
<evidence type="ECO:0000256" key="2">
    <source>
        <dbReference type="SAM" id="SignalP"/>
    </source>
</evidence>
<dbReference type="PANTHER" id="PTHR19324">
    <property type="entry name" value="PERFORIN-LIKE PROTEIN 1"/>
    <property type="match status" value="1"/>
</dbReference>
<dbReference type="PROSITE" id="PS50041">
    <property type="entry name" value="C_TYPE_LECTIN_2"/>
    <property type="match status" value="1"/>
</dbReference>
<feature type="chain" id="PRO_5046215877" evidence="2">
    <location>
        <begin position="25"/>
        <end position="808"/>
    </location>
</feature>
<feature type="domain" description="C-type lectin" evidence="3">
    <location>
        <begin position="708"/>
        <end position="802"/>
    </location>
</feature>
<dbReference type="InterPro" id="IPR016187">
    <property type="entry name" value="CTDL_fold"/>
</dbReference>
<evidence type="ECO:0000259" key="3">
    <source>
        <dbReference type="PROSITE" id="PS50041"/>
    </source>
</evidence>
<evidence type="ECO:0000259" key="4">
    <source>
        <dbReference type="PROSITE" id="PS51412"/>
    </source>
</evidence>
<evidence type="ECO:0000313" key="5">
    <source>
        <dbReference type="EMBL" id="CAH3032229.1"/>
    </source>
</evidence>
<accession>A0ABN8MSF7</accession>
<dbReference type="CDD" id="cd00037">
    <property type="entry name" value="CLECT"/>
    <property type="match status" value="1"/>
</dbReference>